<accession>A0A1A9Z8N7</accession>
<sequence length="189" mass="21798">MLEYGAGPASPSNQPYFKITEKKLSATFTYTFSIQALRIRSYPVKYDKDFLNDTTDHFEHLVHTLYDAFDRMVMQSDFRDVYNGIQLANFSVNKIPENKETKLAYDNLIVNFLLQLSKKSNEKRLQEVFKRQLRLSNYSIGGTDLYTTQSGADSLVIMDYLYVILLHFFERSSNWLSLLSGLAVCIPSA</sequence>
<protein>
    <recommendedName>
        <fullName evidence="3">SEA domain-containing protein</fullName>
    </recommendedName>
</protein>
<dbReference type="EnsemblMetazoa" id="GPAI007101-RA">
    <property type="protein sequence ID" value="GPAI007101-PA"/>
    <property type="gene ID" value="GPAI007101"/>
</dbReference>
<dbReference type="VEuPathDB" id="VectorBase:GPAI007101"/>
<proteinExistence type="predicted"/>
<name>A0A1A9Z8N7_GLOPL</name>
<evidence type="ECO:0000313" key="1">
    <source>
        <dbReference type="EnsemblMetazoa" id="GPAI007101-PA"/>
    </source>
</evidence>
<dbReference type="AlphaFoldDB" id="A0A1A9Z8N7"/>
<keyword evidence="2" id="KW-1185">Reference proteome</keyword>
<dbReference type="SUPFAM" id="SSF82671">
    <property type="entry name" value="SEA domain"/>
    <property type="match status" value="1"/>
</dbReference>
<evidence type="ECO:0000313" key="2">
    <source>
        <dbReference type="Proteomes" id="UP000092445"/>
    </source>
</evidence>
<evidence type="ECO:0008006" key="3">
    <source>
        <dbReference type="Google" id="ProtNLM"/>
    </source>
</evidence>
<reference evidence="1" key="2">
    <citation type="submission" date="2020-05" db="UniProtKB">
        <authorList>
            <consortium name="EnsemblMetazoa"/>
        </authorList>
    </citation>
    <scope>IDENTIFICATION</scope>
    <source>
        <strain evidence="1">IAEA</strain>
    </source>
</reference>
<dbReference type="STRING" id="7398.A0A1A9Z8N7"/>
<dbReference type="Proteomes" id="UP000092445">
    <property type="component" value="Unassembled WGS sequence"/>
</dbReference>
<organism evidence="1 2">
    <name type="scientific">Glossina pallidipes</name>
    <name type="common">Tsetse fly</name>
    <dbReference type="NCBI Taxonomy" id="7398"/>
    <lineage>
        <taxon>Eukaryota</taxon>
        <taxon>Metazoa</taxon>
        <taxon>Ecdysozoa</taxon>
        <taxon>Arthropoda</taxon>
        <taxon>Hexapoda</taxon>
        <taxon>Insecta</taxon>
        <taxon>Pterygota</taxon>
        <taxon>Neoptera</taxon>
        <taxon>Endopterygota</taxon>
        <taxon>Diptera</taxon>
        <taxon>Brachycera</taxon>
        <taxon>Muscomorpha</taxon>
        <taxon>Hippoboscoidea</taxon>
        <taxon>Glossinidae</taxon>
        <taxon>Glossina</taxon>
    </lineage>
</organism>
<dbReference type="InterPro" id="IPR036364">
    <property type="entry name" value="SEA_dom_sf"/>
</dbReference>
<reference evidence="2" key="1">
    <citation type="submission" date="2014-03" db="EMBL/GenBank/DDBJ databases">
        <authorList>
            <person name="Aksoy S."/>
            <person name="Warren W."/>
            <person name="Wilson R.K."/>
        </authorList>
    </citation>
    <scope>NUCLEOTIDE SEQUENCE [LARGE SCALE GENOMIC DNA]</scope>
    <source>
        <strain evidence="2">IAEA</strain>
    </source>
</reference>